<dbReference type="EMBL" id="CP013928">
    <property type="protein sequence ID" value="AMJ80037.1"/>
    <property type="molecule type" value="Genomic_DNA"/>
</dbReference>
<evidence type="ECO:0000313" key="3">
    <source>
        <dbReference type="Proteomes" id="UP000061468"/>
    </source>
</evidence>
<dbReference type="Proteomes" id="UP000061468">
    <property type="component" value="Chromosome"/>
</dbReference>
<sequence>MKNQQHQLTVKSCASAQPVTLVEEQLFDVSGGLRARLSDINPVEGGGPVEDRGPKEPVYITLAIGEGGGKLPDILS</sequence>
<protein>
    <submittedName>
        <fullName evidence="2">Uncharacterized protein</fullName>
    </submittedName>
</protein>
<dbReference type="EMBL" id="CP018024">
    <property type="protein sequence ID" value="APD91236.1"/>
    <property type="molecule type" value="Genomic_DNA"/>
</dbReference>
<evidence type="ECO:0000313" key="1">
    <source>
        <dbReference type="EMBL" id="AMJ80037.1"/>
    </source>
</evidence>
<reference evidence="1 3" key="1">
    <citation type="submission" date="2015-12" db="EMBL/GenBank/DDBJ databases">
        <title>Intraspecies pangenome expansion in the marine bacterium Alteromonas.</title>
        <authorList>
            <person name="Lopez-Perez M."/>
            <person name="Rodriguez-Valera F."/>
        </authorList>
    </citation>
    <scope>NUCLEOTIDE SEQUENCE [LARGE SCALE GENOMIC DNA]</scope>
    <source>
        <strain evidence="1 3">UM8</strain>
    </source>
</reference>
<gene>
    <name evidence="1" type="ORF">AV942_17950</name>
    <name evidence="2" type="ORF">BM524_16315</name>
</gene>
<proteinExistence type="predicted"/>
<dbReference type="Proteomes" id="UP000182101">
    <property type="component" value="Chromosome"/>
</dbReference>
<organism evidence="2 4">
    <name type="scientific">Alteromonas mediterranea</name>
    <dbReference type="NCBI Taxonomy" id="314275"/>
    <lineage>
        <taxon>Bacteria</taxon>
        <taxon>Pseudomonadati</taxon>
        <taxon>Pseudomonadota</taxon>
        <taxon>Gammaproteobacteria</taxon>
        <taxon>Alteromonadales</taxon>
        <taxon>Alteromonadaceae</taxon>
        <taxon>Alteromonas/Salinimonas group</taxon>
        <taxon>Alteromonas</taxon>
    </lineage>
</organism>
<dbReference type="RefSeq" id="WP_012519880.1">
    <property type="nucleotide sequence ID" value="NZ_CAKMLI010000001.1"/>
</dbReference>
<accession>A0AAC9JD48</accession>
<name>A0AAC9JD48_9ALTE</name>
<evidence type="ECO:0000313" key="2">
    <source>
        <dbReference type="EMBL" id="APD91236.1"/>
    </source>
</evidence>
<evidence type="ECO:0000313" key="4">
    <source>
        <dbReference type="Proteomes" id="UP000182101"/>
    </source>
</evidence>
<reference evidence="2 4" key="2">
    <citation type="submission" date="2016-11" db="EMBL/GenBank/DDBJ databases">
        <title>Networking in microbes: conjugative elements and plasmids in the genus Alteromonas.</title>
        <authorList>
            <person name="Lopez-Perez M."/>
            <person name="Ramon-Marco N."/>
            <person name="Rodriguez-Valera F."/>
        </authorList>
    </citation>
    <scope>NUCLEOTIDE SEQUENCE [LARGE SCALE GENOMIC DNA]</scope>
    <source>
        <strain evidence="2 4">CP48</strain>
    </source>
</reference>
<dbReference type="AlphaFoldDB" id="A0AAC9JD48"/>